<reference evidence="5" key="1">
    <citation type="journal article" date="2020" name="Nature">
        <title>Giant virus diversity and host interactions through global metagenomics.</title>
        <authorList>
            <person name="Schulz F."/>
            <person name="Roux S."/>
            <person name="Paez-Espino D."/>
            <person name="Jungbluth S."/>
            <person name="Walsh D.A."/>
            <person name="Denef V.J."/>
            <person name="McMahon K.D."/>
            <person name="Konstantinidis K.T."/>
            <person name="Eloe-Fadrosh E.A."/>
            <person name="Kyrpides N.C."/>
            <person name="Woyke T."/>
        </authorList>
    </citation>
    <scope>NUCLEOTIDE SEQUENCE</scope>
    <source>
        <strain evidence="5">GVMAG-M-3300018416-26</strain>
    </source>
</reference>
<evidence type="ECO:0000256" key="2">
    <source>
        <dbReference type="ARBA" id="ARBA00022771"/>
    </source>
</evidence>
<dbReference type="PANTHER" id="PTHR11239:SF12">
    <property type="entry name" value="DNA-DIRECTED RNA POLYMERASE III SUBUNIT RPC10"/>
    <property type="match status" value="1"/>
</dbReference>
<protein>
    <recommendedName>
        <fullName evidence="4">TFIIS-type domain-containing protein</fullName>
    </recommendedName>
</protein>
<dbReference type="SMART" id="SM00440">
    <property type="entry name" value="ZnF_C2C2"/>
    <property type="match status" value="1"/>
</dbReference>
<evidence type="ECO:0000259" key="4">
    <source>
        <dbReference type="PROSITE" id="PS51133"/>
    </source>
</evidence>
<feature type="domain" description="TFIIS-type" evidence="4">
    <location>
        <begin position="135"/>
        <end position="175"/>
    </location>
</feature>
<dbReference type="InterPro" id="IPR001222">
    <property type="entry name" value="Znf_TFIIS"/>
</dbReference>
<dbReference type="GO" id="GO:0008270">
    <property type="term" value="F:zinc ion binding"/>
    <property type="evidence" value="ECO:0007669"/>
    <property type="project" value="UniProtKB-KW"/>
</dbReference>
<dbReference type="CDD" id="cd13749">
    <property type="entry name" value="Zn-ribbon_TFIIS"/>
    <property type="match status" value="1"/>
</dbReference>
<dbReference type="SUPFAM" id="SSF57783">
    <property type="entry name" value="Zinc beta-ribbon"/>
    <property type="match status" value="1"/>
</dbReference>
<evidence type="ECO:0000256" key="3">
    <source>
        <dbReference type="ARBA" id="ARBA00022833"/>
    </source>
</evidence>
<dbReference type="PROSITE" id="PS51133">
    <property type="entry name" value="ZF_TFIIS_2"/>
    <property type="match status" value="1"/>
</dbReference>
<dbReference type="GO" id="GO:0005666">
    <property type="term" value="C:RNA polymerase III complex"/>
    <property type="evidence" value="ECO:0007669"/>
    <property type="project" value="TreeGrafter"/>
</dbReference>
<dbReference type="GO" id="GO:0003676">
    <property type="term" value="F:nucleic acid binding"/>
    <property type="evidence" value="ECO:0007669"/>
    <property type="project" value="InterPro"/>
</dbReference>
<dbReference type="Gene3D" id="2.20.25.10">
    <property type="match status" value="1"/>
</dbReference>
<dbReference type="PANTHER" id="PTHR11239">
    <property type="entry name" value="DNA-DIRECTED RNA POLYMERASE"/>
    <property type="match status" value="1"/>
</dbReference>
<name>A0A6C0BSC2_9ZZZZ</name>
<organism evidence="5">
    <name type="scientific">viral metagenome</name>
    <dbReference type="NCBI Taxonomy" id="1070528"/>
    <lineage>
        <taxon>unclassified sequences</taxon>
        <taxon>metagenomes</taxon>
        <taxon>organismal metagenomes</taxon>
    </lineage>
</organism>
<keyword evidence="1" id="KW-0479">Metal-binding</keyword>
<keyword evidence="2" id="KW-0863">Zinc-finger</keyword>
<sequence>MSNLSYRSSVIKYLRDYVPELNDTQHLELEKGIFNWTISFSQEKNIVKTWADKRFVNSYINKARHIITCLANNTYAHMDDRNSVLNSIKNGQIKCETMALMKPHDIMPNKWNEYLEKKLKADNTIINNRQHAKTDQFKCSKCKKRECSYFELQVRSADESSTIFITCLNCAHRWRIG</sequence>
<keyword evidence="3" id="KW-0862">Zinc</keyword>
<accession>A0A6C0BSC2</accession>
<evidence type="ECO:0000313" key="5">
    <source>
        <dbReference type="EMBL" id="QHS94173.1"/>
    </source>
</evidence>
<dbReference type="GO" id="GO:0006386">
    <property type="term" value="P:termination of RNA polymerase III transcription"/>
    <property type="evidence" value="ECO:0007669"/>
    <property type="project" value="TreeGrafter"/>
</dbReference>
<dbReference type="InterPro" id="IPR012164">
    <property type="entry name" value="Rpa12/Rpb9/Rpc10/TFS"/>
</dbReference>
<evidence type="ECO:0000256" key="1">
    <source>
        <dbReference type="ARBA" id="ARBA00022723"/>
    </source>
</evidence>
<dbReference type="EMBL" id="MN739217">
    <property type="protein sequence ID" value="QHS94173.1"/>
    <property type="molecule type" value="Genomic_DNA"/>
</dbReference>
<dbReference type="GO" id="GO:0003899">
    <property type="term" value="F:DNA-directed RNA polymerase activity"/>
    <property type="evidence" value="ECO:0007669"/>
    <property type="project" value="InterPro"/>
</dbReference>
<dbReference type="Pfam" id="PF01096">
    <property type="entry name" value="Zn_ribbon_TFIIS"/>
    <property type="match status" value="1"/>
</dbReference>
<proteinExistence type="predicted"/>
<dbReference type="AlphaFoldDB" id="A0A6C0BSC2"/>